<evidence type="ECO:0000313" key="2">
    <source>
        <dbReference type="EMBL" id="CAG10117.1"/>
    </source>
</evidence>
<proteinExistence type="predicted"/>
<feature type="region of interest" description="Disordered" evidence="1">
    <location>
        <begin position="27"/>
        <end position="46"/>
    </location>
</feature>
<dbReference type="AlphaFoldDB" id="Q4RNB5"/>
<comment type="caution">
    <text evidence="2">The sequence shown here is derived from an EMBL/GenBank/DDBJ whole genome shotgun (WGS) entry which is preliminary data.</text>
</comment>
<name>Q4RNB5_TETNG</name>
<dbReference type="KEGG" id="tng:GSTEN00031634G001"/>
<reference evidence="2" key="2">
    <citation type="submission" date="2004-02" db="EMBL/GenBank/DDBJ databases">
        <authorList>
            <consortium name="Genoscope"/>
            <consortium name="Whitehead Institute Centre for Genome Research"/>
        </authorList>
    </citation>
    <scope>NUCLEOTIDE SEQUENCE</scope>
</reference>
<dbReference type="OrthoDB" id="8861581at2759"/>
<evidence type="ECO:0000256" key="1">
    <source>
        <dbReference type="SAM" id="MobiDB-lite"/>
    </source>
</evidence>
<reference evidence="2" key="1">
    <citation type="journal article" date="2004" name="Nature">
        <title>Genome duplication in the teleost fish Tetraodon nigroviridis reveals the early vertebrate proto-karyotype.</title>
        <authorList>
            <person name="Jaillon O."/>
            <person name="Aury J.-M."/>
            <person name="Brunet F."/>
            <person name="Petit J.-L."/>
            <person name="Stange-Thomann N."/>
            <person name="Mauceli E."/>
            <person name="Bouneau L."/>
            <person name="Fischer C."/>
            <person name="Ozouf-Costaz C."/>
            <person name="Bernot A."/>
            <person name="Nicaud S."/>
            <person name="Jaffe D."/>
            <person name="Fisher S."/>
            <person name="Lutfalla G."/>
            <person name="Dossat C."/>
            <person name="Segurens B."/>
            <person name="Dasilva C."/>
            <person name="Salanoubat M."/>
            <person name="Levy M."/>
            <person name="Boudet N."/>
            <person name="Castellano S."/>
            <person name="Anthouard V."/>
            <person name="Jubin C."/>
            <person name="Castelli V."/>
            <person name="Katinka M."/>
            <person name="Vacherie B."/>
            <person name="Biemont C."/>
            <person name="Skalli Z."/>
            <person name="Cattolico L."/>
            <person name="Poulain J."/>
            <person name="De Berardinis V."/>
            <person name="Cruaud C."/>
            <person name="Duprat S."/>
            <person name="Brottier P."/>
            <person name="Coutanceau J.-P."/>
            <person name="Gouzy J."/>
            <person name="Parra G."/>
            <person name="Lardier G."/>
            <person name="Chapple C."/>
            <person name="McKernan K.J."/>
            <person name="McEwan P."/>
            <person name="Bosak S."/>
            <person name="Kellis M."/>
            <person name="Volff J.-N."/>
            <person name="Guigo R."/>
            <person name="Zody M.C."/>
            <person name="Mesirov J."/>
            <person name="Lindblad-Toh K."/>
            <person name="Birren B."/>
            <person name="Nusbaum C."/>
            <person name="Kahn D."/>
            <person name="Robinson-Rechavi M."/>
            <person name="Laudet V."/>
            <person name="Schachter V."/>
            <person name="Quetier F."/>
            <person name="Saurin W."/>
            <person name="Scarpelli C."/>
            <person name="Wincker P."/>
            <person name="Lander E.S."/>
            <person name="Weissenbach J."/>
            <person name="Roest Crollius H."/>
        </authorList>
    </citation>
    <scope>NUCLEOTIDE SEQUENCE [LARGE SCALE GENOMIC DNA]</scope>
</reference>
<dbReference type="EMBL" id="CAAE01015015">
    <property type="protein sequence ID" value="CAG10117.1"/>
    <property type="molecule type" value="Genomic_DNA"/>
</dbReference>
<feature type="compositionally biased region" description="Basic and acidic residues" evidence="1">
    <location>
        <begin position="33"/>
        <end position="46"/>
    </location>
</feature>
<gene>
    <name evidence="2" type="ORF">GSTENG00031634001</name>
</gene>
<protein>
    <submittedName>
        <fullName evidence="2">(spotted green pufferfish) hypothetical protein</fullName>
    </submittedName>
</protein>
<sequence length="225" mass="26368">MGKRHIRDQADSKMRLMLKSLSVYNSSSQGRESVSRERERRREKGGLFPTESHEYEVFRFALSHHQDIPKLVPQVDMVKMGNSFSMTYACKYCWQSIHLGLFPPLPTWSVYQLHKERLTPNLHRRRSPPWCAAQTRGLGCELNCCAGPRNSHLPRPWSQRDFARNLCSNRLESSLNFINGCHWSACAPPPPSVCPYLLFFYENKYVCVYMYIYIYIYNHHSIDTI</sequence>
<organism evidence="2">
    <name type="scientific">Tetraodon nigroviridis</name>
    <name type="common">Spotted green pufferfish</name>
    <name type="synonym">Chelonodon nigroviridis</name>
    <dbReference type="NCBI Taxonomy" id="99883"/>
    <lineage>
        <taxon>Eukaryota</taxon>
        <taxon>Metazoa</taxon>
        <taxon>Chordata</taxon>
        <taxon>Craniata</taxon>
        <taxon>Vertebrata</taxon>
        <taxon>Euteleostomi</taxon>
        <taxon>Actinopterygii</taxon>
        <taxon>Neopterygii</taxon>
        <taxon>Teleostei</taxon>
        <taxon>Neoteleostei</taxon>
        <taxon>Acanthomorphata</taxon>
        <taxon>Eupercaria</taxon>
        <taxon>Tetraodontiformes</taxon>
        <taxon>Tetradontoidea</taxon>
        <taxon>Tetraodontidae</taxon>
        <taxon>Tetraodon</taxon>
    </lineage>
</organism>
<accession>Q4RNB5</accession>